<dbReference type="OrthoDB" id="276276at2759"/>
<evidence type="ECO:0000259" key="1">
    <source>
        <dbReference type="PROSITE" id="PS51462"/>
    </source>
</evidence>
<dbReference type="PROSITE" id="PS51462">
    <property type="entry name" value="NUDIX"/>
    <property type="match status" value="1"/>
</dbReference>
<dbReference type="InterPro" id="IPR000086">
    <property type="entry name" value="NUDIX_hydrolase_dom"/>
</dbReference>
<sequence>MAHSSRHSVFHHAKLAKFAVSKKSYLEAHPDAPFGYIAASVLVVDLPPRSKPRILLLQRAADDDDPNLWEPPGGACEDDDHSILYGAARELREETGLEAACFMAQAGEPHFYTLDDGKKICQFNFLAISELDKTVSLDREEHQRFVWATREQVETGRVEEQGIDLKFTRKEVLRTILSGFDWLLDNTAPIKMEEGKLMTGK</sequence>
<proteinExistence type="predicted"/>
<feature type="domain" description="Nudix hydrolase" evidence="1">
    <location>
        <begin position="35"/>
        <end position="173"/>
    </location>
</feature>
<evidence type="ECO:0000313" key="2">
    <source>
        <dbReference type="EMBL" id="OAA70152.1"/>
    </source>
</evidence>
<dbReference type="Gene3D" id="3.90.79.10">
    <property type="entry name" value="Nucleoside Triphosphate Pyrophosphohydrolase"/>
    <property type="match status" value="1"/>
</dbReference>
<dbReference type="AlphaFoldDB" id="A0A162JK39"/>
<dbReference type="CDD" id="cd02883">
    <property type="entry name" value="NUDIX_Hydrolase"/>
    <property type="match status" value="1"/>
</dbReference>
<organism evidence="2 3">
    <name type="scientific">Akanthomyces lecanii RCEF 1005</name>
    <dbReference type="NCBI Taxonomy" id="1081108"/>
    <lineage>
        <taxon>Eukaryota</taxon>
        <taxon>Fungi</taxon>
        <taxon>Dikarya</taxon>
        <taxon>Ascomycota</taxon>
        <taxon>Pezizomycotina</taxon>
        <taxon>Sordariomycetes</taxon>
        <taxon>Hypocreomycetidae</taxon>
        <taxon>Hypocreales</taxon>
        <taxon>Cordycipitaceae</taxon>
        <taxon>Akanthomyces</taxon>
        <taxon>Cordyceps confragosa</taxon>
    </lineage>
</organism>
<name>A0A162JK39_CORDF</name>
<reference evidence="2 3" key="1">
    <citation type="journal article" date="2016" name="Genome Biol. Evol.">
        <title>Divergent and convergent evolution of fungal pathogenicity.</title>
        <authorList>
            <person name="Shang Y."/>
            <person name="Xiao G."/>
            <person name="Zheng P."/>
            <person name="Cen K."/>
            <person name="Zhan S."/>
            <person name="Wang C."/>
        </authorList>
    </citation>
    <scope>NUCLEOTIDE SEQUENCE [LARGE SCALE GENOMIC DNA]</scope>
    <source>
        <strain evidence="2 3">RCEF 1005</strain>
    </source>
</reference>
<evidence type="ECO:0000313" key="3">
    <source>
        <dbReference type="Proteomes" id="UP000076881"/>
    </source>
</evidence>
<protein>
    <submittedName>
        <fullName evidence="2">NUDIX hydrolase domain-like protein</fullName>
    </submittedName>
</protein>
<gene>
    <name evidence="2" type="ORF">LEL_09968</name>
</gene>
<keyword evidence="3" id="KW-1185">Reference proteome</keyword>
<keyword evidence="2" id="KW-0378">Hydrolase</keyword>
<dbReference type="GO" id="GO:0016787">
    <property type="term" value="F:hydrolase activity"/>
    <property type="evidence" value="ECO:0007669"/>
    <property type="project" value="UniProtKB-KW"/>
</dbReference>
<dbReference type="PANTHER" id="PTHR43736:SF1">
    <property type="entry name" value="DIHYDRONEOPTERIN TRIPHOSPHATE DIPHOSPHATASE"/>
    <property type="match status" value="1"/>
</dbReference>
<dbReference type="Proteomes" id="UP000076881">
    <property type="component" value="Unassembled WGS sequence"/>
</dbReference>
<dbReference type="Pfam" id="PF00293">
    <property type="entry name" value="NUDIX"/>
    <property type="match status" value="1"/>
</dbReference>
<accession>A0A162JK39</accession>
<dbReference type="EMBL" id="AZHF01000010">
    <property type="protein sequence ID" value="OAA70152.1"/>
    <property type="molecule type" value="Genomic_DNA"/>
</dbReference>
<comment type="caution">
    <text evidence="2">The sequence shown here is derived from an EMBL/GenBank/DDBJ whole genome shotgun (WGS) entry which is preliminary data.</text>
</comment>
<dbReference type="SUPFAM" id="SSF55811">
    <property type="entry name" value="Nudix"/>
    <property type="match status" value="1"/>
</dbReference>
<dbReference type="PANTHER" id="PTHR43736">
    <property type="entry name" value="ADP-RIBOSE PYROPHOSPHATASE"/>
    <property type="match status" value="1"/>
</dbReference>
<dbReference type="InterPro" id="IPR015797">
    <property type="entry name" value="NUDIX_hydrolase-like_dom_sf"/>
</dbReference>